<dbReference type="SUPFAM" id="SSF46785">
    <property type="entry name" value="Winged helix' DNA-binding domain"/>
    <property type="match status" value="1"/>
</dbReference>
<keyword evidence="1" id="KW-0805">Transcription regulation</keyword>
<gene>
    <name evidence="5" type="ORF">SAMN05660652_03960</name>
</gene>
<dbReference type="STRING" id="83767.SAMN05660652_03960"/>
<dbReference type="SUPFAM" id="SSF48008">
    <property type="entry name" value="GntR ligand-binding domain-like"/>
    <property type="match status" value="1"/>
</dbReference>
<dbReference type="InterPro" id="IPR036388">
    <property type="entry name" value="WH-like_DNA-bd_sf"/>
</dbReference>
<dbReference type="Gene3D" id="1.10.10.10">
    <property type="entry name" value="Winged helix-like DNA-binding domain superfamily/Winged helix DNA-binding domain"/>
    <property type="match status" value="2"/>
</dbReference>
<dbReference type="Pfam" id="PF07729">
    <property type="entry name" value="FCD"/>
    <property type="match status" value="1"/>
</dbReference>
<evidence type="ECO:0000259" key="4">
    <source>
        <dbReference type="PROSITE" id="PS50949"/>
    </source>
</evidence>
<evidence type="ECO:0000313" key="6">
    <source>
        <dbReference type="Proteomes" id="UP000198607"/>
    </source>
</evidence>
<keyword evidence="3" id="KW-0804">Transcription</keyword>
<dbReference type="RefSeq" id="WP_091940406.1">
    <property type="nucleotide sequence ID" value="NZ_FNCY01000027.1"/>
</dbReference>
<dbReference type="PANTHER" id="PTHR43537:SF5">
    <property type="entry name" value="UXU OPERON TRANSCRIPTIONAL REGULATOR"/>
    <property type="match status" value="1"/>
</dbReference>
<evidence type="ECO:0000313" key="5">
    <source>
        <dbReference type="EMBL" id="SDI73484.1"/>
    </source>
</evidence>
<dbReference type="GO" id="GO:0003700">
    <property type="term" value="F:DNA-binding transcription factor activity"/>
    <property type="evidence" value="ECO:0007669"/>
    <property type="project" value="InterPro"/>
</dbReference>
<dbReference type="Proteomes" id="UP000198607">
    <property type="component" value="Unassembled WGS sequence"/>
</dbReference>
<dbReference type="PANTHER" id="PTHR43537">
    <property type="entry name" value="TRANSCRIPTIONAL REGULATOR, GNTR FAMILY"/>
    <property type="match status" value="1"/>
</dbReference>
<dbReference type="InterPro" id="IPR008920">
    <property type="entry name" value="TF_FadR/GntR_C"/>
</dbReference>
<dbReference type="SMART" id="SM00345">
    <property type="entry name" value="HTH_GNTR"/>
    <property type="match status" value="2"/>
</dbReference>
<dbReference type="InterPro" id="IPR000524">
    <property type="entry name" value="Tscrpt_reg_HTH_GntR"/>
</dbReference>
<accession>A0A1G8MZZ5</accession>
<sequence length="313" mass="35727">MPSTTPPASAPAATDLTALQRRIVRDIVSLMRHDNLKAGDRLAELSIARQIGTSRTPVNVALQHLAALGVLTHDPNRGHFLSRDASELGSLAHEFLATPDEPLYLRIAEDRLTGTLPDAVNEIDLMRRYDAPRGTVRRVLARIQQEEWIEKSAGHGWTFLPIIDSNQAYEESYVFRAAIEPTGLLSPSFHADPEELENLRQHQRFIAEQGYRSITPIELFEASCRFHETIAKWSNNRFILQGVRRTDQLRRLVEYRHFTRDRDFRHDQALEHIVILDAIAAGDRVKAANLLRRHLEDALRDKVLTRNVFTEMP</sequence>
<proteinExistence type="predicted"/>
<protein>
    <submittedName>
        <fullName evidence="5">DNA-binding transcriptional regulator, GntR family</fullName>
    </submittedName>
</protein>
<dbReference type="SMART" id="SM00895">
    <property type="entry name" value="FCD"/>
    <property type="match status" value="1"/>
</dbReference>
<keyword evidence="6" id="KW-1185">Reference proteome</keyword>
<dbReference type="Gene3D" id="1.20.120.530">
    <property type="entry name" value="GntR ligand-binding domain-like"/>
    <property type="match status" value="1"/>
</dbReference>
<reference evidence="5 6" key="1">
    <citation type="submission" date="2016-10" db="EMBL/GenBank/DDBJ databases">
        <authorList>
            <person name="de Groot N.N."/>
        </authorList>
    </citation>
    <scope>NUCLEOTIDE SEQUENCE [LARGE SCALE GENOMIC DNA]</scope>
    <source>
        <strain evidence="5 6">DSM 5885</strain>
    </source>
</reference>
<evidence type="ECO:0000256" key="3">
    <source>
        <dbReference type="ARBA" id="ARBA00023163"/>
    </source>
</evidence>
<dbReference type="EMBL" id="FNCY01000027">
    <property type="protein sequence ID" value="SDI73484.1"/>
    <property type="molecule type" value="Genomic_DNA"/>
</dbReference>
<dbReference type="InterPro" id="IPR036390">
    <property type="entry name" value="WH_DNA-bd_sf"/>
</dbReference>
<dbReference type="OrthoDB" id="8960174at2"/>
<evidence type="ECO:0000256" key="2">
    <source>
        <dbReference type="ARBA" id="ARBA00023125"/>
    </source>
</evidence>
<organism evidence="5 6">
    <name type="scientific">Propionivibrio dicarboxylicus</name>
    <dbReference type="NCBI Taxonomy" id="83767"/>
    <lineage>
        <taxon>Bacteria</taxon>
        <taxon>Pseudomonadati</taxon>
        <taxon>Pseudomonadota</taxon>
        <taxon>Betaproteobacteria</taxon>
        <taxon>Rhodocyclales</taxon>
        <taxon>Rhodocyclaceae</taxon>
        <taxon>Propionivibrio</taxon>
    </lineage>
</organism>
<dbReference type="GO" id="GO:0003677">
    <property type="term" value="F:DNA binding"/>
    <property type="evidence" value="ECO:0007669"/>
    <property type="project" value="UniProtKB-KW"/>
</dbReference>
<evidence type="ECO:0000256" key="1">
    <source>
        <dbReference type="ARBA" id="ARBA00023015"/>
    </source>
</evidence>
<dbReference type="Pfam" id="PF00392">
    <property type="entry name" value="GntR"/>
    <property type="match status" value="1"/>
</dbReference>
<keyword evidence="2 5" id="KW-0238">DNA-binding</keyword>
<dbReference type="PROSITE" id="PS50949">
    <property type="entry name" value="HTH_GNTR"/>
    <property type="match status" value="1"/>
</dbReference>
<name>A0A1G8MZZ5_9RHOO</name>
<feature type="domain" description="HTH gntR-type" evidence="4">
    <location>
        <begin position="17"/>
        <end position="84"/>
    </location>
</feature>
<dbReference type="AlphaFoldDB" id="A0A1G8MZZ5"/>
<dbReference type="InterPro" id="IPR011711">
    <property type="entry name" value="GntR_C"/>
</dbReference>